<evidence type="ECO:0000256" key="3">
    <source>
        <dbReference type="ARBA" id="ARBA00023242"/>
    </source>
</evidence>
<evidence type="ECO:0000256" key="1">
    <source>
        <dbReference type="ARBA" id="ARBA00004123"/>
    </source>
</evidence>
<evidence type="ECO:0000256" key="2">
    <source>
        <dbReference type="ARBA" id="ARBA00022553"/>
    </source>
</evidence>
<feature type="compositionally biased region" description="Low complexity" evidence="4">
    <location>
        <begin position="178"/>
        <end position="196"/>
    </location>
</feature>
<proteinExistence type="predicted"/>
<gene>
    <name evidence="6" type="ORF">LUZ61_007600</name>
</gene>
<evidence type="ECO:0000313" key="6">
    <source>
        <dbReference type="EMBL" id="KAJ3703895.1"/>
    </source>
</evidence>
<keyword evidence="3" id="KW-0539">Nucleus</keyword>
<comment type="caution">
    <text evidence="6">The sequence shown here is derived from an EMBL/GenBank/DDBJ whole genome shotgun (WGS) entry which is preliminary data.</text>
</comment>
<name>A0AAD5ZTR1_9POAL</name>
<dbReference type="InterPro" id="IPR008889">
    <property type="entry name" value="VQ"/>
</dbReference>
<feature type="compositionally biased region" description="Basic residues" evidence="4">
    <location>
        <begin position="92"/>
        <end position="106"/>
    </location>
</feature>
<dbReference type="PANTHER" id="PTHR33402:SF22">
    <property type="entry name" value="VQ MOTIF-CONTAINING PROTEIN 31"/>
    <property type="match status" value="1"/>
</dbReference>
<dbReference type="InterPro" id="IPR039611">
    <property type="entry name" value="VQ_4/11/13/19/31/33"/>
</dbReference>
<keyword evidence="7" id="KW-1185">Reference proteome</keyword>
<accession>A0AAD5ZTR1</accession>
<dbReference type="Pfam" id="PF05678">
    <property type="entry name" value="VQ"/>
    <property type="match status" value="1"/>
</dbReference>
<dbReference type="Proteomes" id="UP001210211">
    <property type="component" value="Unassembled WGS sequence"/>
</dbReference>
<comment type="subcellular location">
    <subcellularLocation>
        <location evidence="1">Nucleus</location>
    </subcellularLocation>
</comment>
<feature type="compositionally biased region" description="Low complexity" evidence="4">
    <location>
        <begin position="59"/>
        <end position="69"/>
    </location>
</feature>
<feature type="domain" description="VQ" evidence="5">
    <location>
        <begin position="18"/>
        <end position="44"/>
    </location>
</feature>
<evidence type="ECO:0000256" key="4">
    <source>
        <dbReference type="SAM" id="MobiDB-lite"/>
    </source>
</evidence>
<reference evidence="6 7" key="1">
    <citation type="journal article" date="2022" name="Cell">
        <title>Repeat-based holocentromeres influence genome architecture and karyotype evolution.</title>
        <authorList>
            <person name="Hofstatter P.G."/>
            <person name="Thangavel G."/>
            <person name="Lux T."/>
            <person name="Neumann P."/>
            <person name="Vondrak T."/>
            <person name="Novak P."/>
            <person name="Zhang M."/>
            <person name="Costa L."/>
            <person name="Castellani M."/>
            <person name="Scott A."/>
            <person name="Toegelov H."/>
            <person name="Fuchs J."/>
            <person name="Mata-Sucre Y."/>
            <person name="Dias Y."/>
            <person name="Vanzela A.L.L."/>
            <person name="Huettel B."/>
            <person name="Almeida C.C.S."/>
            <person name="Simkova H."/>
            <person name="Souza G."/>
            <person name="Pedrosa-Harand A."/>
            <person name="Macas J."/>
            <person name="Mayer K.F.X."/>
            <person name="Houben A."/>
            <person name="Marques A."/>
        </authorList>
    </citation>
    <scope>NUCLEOTIDE SEQUENCE [LARGE SCALE GENOMIC DNA]</scope>
    <source>
        <strain evidence="6">RhyTen1mFocal</strain>
    </source>
</reference>
<feature type="compositionally biased region" description="Low complexity" evidence="4">
    <location>
        <begin position="38"/>
        <end position="52"/>
    </location>
</feature>
<dbReference type="AlphaFoldDB" id="A0AAD5ZTR1"/>
<feature type="region of interest" description="Disordered" evidence="4">
    <location>
        <begin position="166"/>
        <end position="196"/>
    </location>
</feature>
<dbReference type="PANTHER" id="PTHR33402">
    <property type="entry name" value="VQ MOTIF-CONTAINING PROTEIN 11-LIKE"/>
    <property type="match status" value="1"/>
</dbReference>
<keyword evidence="2" id="KW-0597">Phosphoprotein</keyword>
<organism evidence="6 7">
    <name type="scientific">Rhynchospora tenuis</name>
    <dbReference type="NCBI Taxonomy" id="198213"/>
    <lineage>
        <taxon>Eukaryota</taxon>
        <taxon>Viridiplantae</taxon>
        <taxon>Streptophyta</taxon>
        <taxon>Embryophyta</taxon>
        <taxon>Tracheophyta</taxon>
        <taxon>Spermatophyta</taxon>
        <taxon>Magnoliopsida</taxon>
        <taxon>Liliopsida</taxon>
        <taxon>Poales</taxon>
        <taxon>Cyperaceae</taxon>
        <taxon>Cyperoideae</taxon>
        <taxon>Rhynchosporeae</taxon>
        <taxon>Rhynchospora</taxon>
    </lineage>
</organism>
<dbReference type="EMBL" id="JAMRDG010000001">
    <property type="protein sequence ID" value="KAJ3703895.1"/>
    <property type="molecule type" value="Genomic_DNA"/>
</dbReference>
<feature type="compositionally biased region" description="Pro residues" evidence="4">
    <location>
        <begin position="1"/>
        <end position="17"/>
    </location>
</feature>
<dbReference type="GO" id="GO:0005634">
    <property type="term" value="C:nucleus"/>
    <property type="evidence" value="ECO:0007669"/>
    <property type="project" value="UniProtKB-SubCell"/>
</dbReference>
<protein>
    <recommendedName>
        <fullName evidence="5">VQ domain-containing protein</fullName>
    </recommendedName>
</protein>
<evidence type="ECO:0000313" key="7">
    <source>
        <dbReference type="Proteomes" id="UP001210211"/>
    </source>
</evidence>
<feature type="region of interest" description="Disordered" evidence="4">
    <location>
        <begin position="1"/>
        <end position="20"/>
    </location>
</feature>
<sequence>MERPPPSPSSSPIPVPAPTTTFVQTDQSTFKELVQRLTGPTSTSTSIGTSISAIELQHHQQQQQQQRPHQLYHHQYHSTPPSPTGKPPAGIIKRRPAFKAQGHRPKLTIVKPGPVNPVVFAGPGVISPSSEVASLSIRDNDRSPSPLMEINEAAEERAIKERRFYLHPSPRSKESMSEPELLPLFPLSSPGSSDQS</sequence>
<evidence type="ECO:0000259" key="5">
    <source>
        <dbReference type="Pfam" id="PF05678"/>
    </source>
</evidence>
<feature type="region of interest" description="Disordered" evidence="4">
    <location>
        <begin position="36"/>
        <end position="114"/>
    </location>
</feature>